<dbReference type="SUPFAM" id="SSF52172">
    <property type="entry name" value="CheY-like"/>
    <property type="match status" value="1"/>
</dbReference>
<dbReference type="SMART" id="SM00448">
    <property type="entry name" value="REC"/>
    <property type="match status" value="1"/>
</dbReference>
<protein>
    <submittedName>
        <fullName evidence="6">Two-component system, OmpR family, KDP operon response regulator KdpE</fullName>
    </submittedName>
</protein>
<evidence type="ECO:0000259" key="5">
    <source>
        <dbReference type="PROSITE" id="PS51755"/>
    </source>
</evidence>
<dbReference type="STRING" id="1005945.SAMN05216561_107194"/>
<dbReference type="Pfam" id="PF00072">
    <property type="entry name" value="Response_reg"/>
    <property type="match status" value="1"/>
</dbReference>
<keyword evidence="1 3" id="KW-0238">DNA-binding</keyword>
<dbReference type="RefSeq" id="WP_091113041.1">
    <property type="nucleotide sequence ID" value="NZ_BKAF01000008.1"/>
</dbReference>
<feature type="domain" description="Response regulatory" evidence="4">
    <location>
        <begin position="3"/>
        <end position="116"/>
    </location>
</feature>
<dbReference type="GO" id="GO:0006355">
    <property type="term" value="P:regulation of DNA-templated transcription"/>
    <property type="evidence" value="ECO:0007669"/>
    <property type="project" value="InterPro"/>
</dbReference>
<dbReference type="CDD" id="cd00383">
    <property type="entry name" value="trans_reg_C"/>
    <property type="match status" value="1"/>
</dbReference>
<evidence type="ECO:0000313" key="7">
    <source>
        <dbReference type="Proteomes" id="UP000198649"/>
    </source>
</evidence>
<evidence type="ECO:0000259" key="4">
    <source>
        <dbReference type="PROSITE" id="PS50110"/>
    </source>
</evidence>
<dbReference type="GO" id="GO:0032993">
    <property type="term" value="C:protein-DNA complex"/>
    <property type="evidence" value="ECO:0007669"/>
    <property type="project" value="TreeGrafter"/>
</dbReference>
<dbReference type="SMART" id="SM00862">
    <property type="entry name" value="Trans_reg_C"/>
    <property type="match status" value="1"/>
</dbReference>
<dbReference type="InterPro" id="IPR001867">
    <property type="entry name" value="OmpR/PhoB-type_DNA-bd"/>
</dbReference>
<dbReference type="GO" id="GO:0000156">
    <property type="term" value="F:phosphorelay response regulator activity"/>
    <property type="evidence" value="ECO:0007669"/>
    <property type="project" value="TreeGrafter"/>
</dbReference>
<dbReference type="Proteomes" id="UP000198649">
    <property type="component" value="Unassembled WGS sequence"/>
</dbReference>
<dbReference type="Gene3D" id="1.10.10.10">
    <property type="entry name" value="Winged helix-like DNA-binding domain superfamily/Winged helix DNA-binding domain"/>
    <property type="match status" value="1"/>
</dbReference>
<sequence>MPTVLVIEDEPEVNDLLRVLLDHFGYGIIVALTGAAGLELATRHKPDLIMLDLGLPDMSGIEVIKELRSWSAAPLLVLSGTSRRGSRADALDVGADDFLQKPFDSRELAARLRAVTRRAATSMDDGGLRRCFGQVCVDVQTQRLLLEGREVRLTSMEWRLLEALTRHPGRLLTHRWLVTQVWDPTHGAETQTSLRAHMRSLRSKLGDAVREPDFVRTESGIGYRWIAHATAPDEPTSVPVRAGHSSLVALAEAIAALQVAIHTASDAGTDRDAALGRAADLARRAGQLVKEAQWAGSIPEGPV</sequence>
<dbReference type="InterPro" id="IPR001789">
    <property type="entry name" value="Sig_transdc_resp-reg_receiver"/>
</dbReference>
<organism evidence="6 7">
    <name type="scientific">Nocardioides psychrotolerans</name>
    <dbReference type="NCBI Taxonomy" id="1005945"/>
    <lineage>
        <taxon>Bacteria</taxon>
        <taxon>Bacillati</taxon>
        <taxon>Actinomycetota</taxon>
        <taxon>Actinomycetes</taxon>
        <taxon>Propionibacteriales</taxon>
        <taxon>Nocardioidaceae</taxon>
        <taxon>Nocardioides</taxon>
    </lineage>
</organism>
<feature type="domain" description="OmpR/PhoB-type" evidence="5">
    <location>
        <begin position="127"/>
        <end position="227"/>
    </location>
</feature>
<dbReference type="InterPro" id="IPR011006">
    <property type="entry name" value="CheY-like_superfamily"/>
</dbReference>
<keyword evidence="2" id="KW-0597">Phosphoprotein</keyword>
<dbReference type="InterPro" id="IPR039420">
    <property type="entry name" value="WalR-like"/>
</dbReference>
<dbReference type="Gene3D" id="3.40.50.2300">
    <property type="match status" value="1"/>
</dbReference>
<dbReference type="PANTHER" id="PTHR48111:SF50">
    <property type="entry name" value="KDP OPERON TRANSCRIPTIONAL REGULATORY PROTEIN KDPE"/>
    <property type="match status" value="1"/>
</dbReference>
<name>A0A1I3HHW6_9ACTN</name>
<dbReference type="Pfam" id="PF00486">
    <property type="entry name" value="Trans_reg_C"/>
    <property type="match status" value="1"/>
</dbReference>
<evidence type="ECO:0000256" key="3">
    <source>
        <dbReference type="PROSITE-ProRule" id="PRU01091"/>
    </source>
</evidence>
<dbReference type="EMBL" id="FOQG01000007">
    <property type="protein sequence ID" value="SFI35368.1"/>
    <property type="molecule type" value="Genomic_DNA"/>
</dbReference>
<accession>A0A1I3HHW6</accession>
<dbReference type="GO" id="GO:0000976">
    <property type="term" value="F:transcription cis-regulatory region binding"/>
    <property type="evidence" value="ECO:0007669"/>
    <property type="project" value="TreeGrafter"/>
</dbReference>
<dbReference type="GO" id="GO:0005829">
    <property type="term" value="C:cytosol"/>
    <property type="evidence" value="ECO:0007669"/>
    <property type="project" value="TreeGrafter"/>
</dbReference>
<gene>
    <name evidence="6" type="ORF">SAMN05216561_107194</name>
</gene>
<reference evidence="6 7" key="1">
    <citation type="submission" date="2016-10" db="EMBL/GenBank/DDBJ databases">
        <authorList>
            <person name="de Groot N.N."/>
        </authorList>
    </citation>
    <scope>NUCLEOTIDE SEQUENCE [LARGE SCALE GENOMIC DNA]</scope>
    <source>
        <strain evidence="6 7">CGMCC 1.11156</strain>
    </source>
</reference>
<dbReference type="PROSITE" id="PS51755">
    <property type="entry name" value="OMPR_PHOB"/>
    <property type="match status" value="1"/>
</dbReference>
<dbReference type="AlphaFoldDB" id="A0A1I3HHW6"/>
<dbReference type="PROSITE" id="PS50110">
    <property type="entry name" value="RESPONSE_REGULATORY"/>
    <property type="match status" value="1"/>
</dbReference>
<dbReference type="OrthoDB" id="3197131at2"/>
<dbReference type="PANTHER" id="PTHR48111">
    <property type="entry name" value="REGULATOR OF RPOS"/>
    <property type="match status" value="1"/>
</dbReference>
<evidence type="ECO:0000256" key="2">
    <source>
        <dbReference type="PROSITE-ProRule" id="PRU00169"/>
    </source>
</evidence>
<feature type="modified residue" description="4-aspartylphosphate" evidence="2">
    <location>
        <position position="52"/>
    </location>
</feature>
<feature type="DNA-binding region" description="OmpR/PhoB-type" evidence="3">
    <location>
        <begin position="127"/>
        <end position="227"/>
    </location>
</feature>
<keyword evidence="7" id="KW-1185">Reference proteome</keyword>
<dbReference type="InterPro" id="IPR036388">
    <property type="entry name" value="WH-like_DNA-bd_sf"/>
</dbReference>
<proteinExistence type="predicted"/>
<evidence type="ECO:0000256" key="1">
    <source>
        <dbReference type="ARBA" id="ARBA00023125"/>
    </source>
</evidence>
<evidence type="ECO:0000313" key="6">
    <source>
        <dbReference type="EMBL" id="SFI35368.1"/>
    </source>
</evidence>